<dbReference type="RefSeq" id="WP_088920303.1">
    <property type="nucleotide sequence ID" value="NZ_CP018632.1"/>
</dbReference>
<dbReference type="EMBL" id="CP018632">
    <property type="protein sequence ID" value="ASJ75382.1"/>
    <property type="molecule type" value="Genomic_DNA"/>
</dbReference>
<keyword evidence="1" id="KW-0597">Phosphoprotein</keyword>
<dbReference type="KEGG" id="gai:IMCC3135_26635"/>
<proteinExistence type="predicted"/>
<dbReference type="InterPro" id="IPR011006">
    <property type="entry name" value="CheY-like_superfamily"/>
</dbReference>
<dbReference type="AlphaFoldDB" id="A0A2Z2NV07"/>
<dbReference type="InterPro" id="IPR052893">
    <property type="entry name" value="TCS_response_regulator"/>
</dbReference>
<accession>A0A2Z2NV07</accession>
<evidence type="ECO:0000313" key="4">
    <source>
        <dbReference type="Proteomes" id="UP000250079"/>
    </source>
</evidence>
<reference evidence="3 4" key="1">
    <citation type="submission" date="2016-12" db="EMBL/GenBank/DDBJ databases">
        <authorList>
            <person name="Song W.-J."/>
            <person name="Kurnit D.M."/>
        </authorList>
    </citation>
    <scope>NUCLEOTIDE SEQUENCE [LARGE SCALE GENOMIC DNA]</scope>
    <source>
        <strain evidence="3 4">IMCC3135</strain>
    </source>
</reference>
<evidence type="ECO:0000256" key="1">
    <source>
        <dbReference type="PROSITE-ProRule" id="PRU00169"/>
    </source>
</evidence>
<organism evidence="3 4">
    <name type="scientific">Granulosicoccus antarcticus IMCC3135</name>
    <dbReference type="NCBI Taxonomy" id="1192854"/>
    <lineage>
        <taxon>Bacteria</taxon>
        <taxon>Pseudomonadati</taxon>
        <taxon>Pseudomonadota</taxon>
        <taxon>Gammaproteobacteria</taxon>
        <taxon>Chromatiales</taxon>
        <taxon>Granulosicoccaceae</taxon>
        <taxon>Granulosicoccus</taxon>
    </lineage>
</organism>
<dbReference type="Pfam" id="PF00072">
    <property type="entry name" value="Response_reg"/>
    <property type="match status" value="1"/>
</dbReference>
<dbReference type="GO" id="GO:0000160">
    <property type="term" value="P:phosphorelay signal transduction system"/>
    <property type="evidence" value="ECO:0007669"/>
    <property type="project" value="InterPro"/>
</dbReference>
<dbReference type="InterPro" id="IPR001789">
    <property type="entry name" value="Sig_transdc_resp-reg_receiver"/>
</dbReference>
<dbReference type="PANTHER" id="PTHR44520">
    <property type="entry name" value="RESPONSE REGULATOR RCP1-RELATED"/>
    <property type="match status" value="1"/>
</dbReference>
<gene>
    <name evidence="3" type="primary">rcp1_2</name>
    <name evidence="3" type="ORF">IMCC3135_26635</name>
</gene>
<protein>
    <submittedName>
        <fullName evidence="3">Response regulator rcp1</fullName>
    </submittedName>
</protein>
<dbReference type="CDD" id="cd17557">
    <property type="entry name" value="REC_Rcp-like"/>
    <property type="match status" value="1"/>
</dbReference>
<dbReference type="SUPFAM" id="SSF52172">
    <property type="entry name" value="CheY-like"/>
    <property type="match status" value="1"/>
</dbReference>
<sequence>MPESDMISENTILLVEDDDIDAMMLKRSITVLRPDVKIVRAINGREAIVALATLRPRLIIMDIRMPLMDGRETLAFLKKSEEYQEIPVVMMTTSENPDDIEFCYQHHANAYMSKGIDIKTIRTDISNLLNFWFETAKQLRTGDQ</sequence>
<keyword evidence="4" id="KW-1185">Reference proteome</keyword>
<dbReference type="SMART" id="SM00448">
    <property type="entry name" value="REC"/>
    <property type="match status" value="1"/>
</dbReference>
<dbReference type="Proteomes" id="UP000250079">
    <property type="component" value="Chromosome"/>
</dbReference>
<feature type="domain" description="Response regulatory" evidence="2">
    <location>
        <begin position="11"/>
        <end position="129"/>
    </location>
</feature>
<evidence type="ECO:0000313" key="3">
    <source>
        <dbReference type="EMBL" id="ASJ75382.1"/>
    </source>
</evidence>
<feature type="modified residue" description="4-aspartylphosphate" evidence="1">
    <location>
        <position position="62"/>
    </location>
</feature>
<dbReference type="Gene3D" id="3.40.50.2300">
    <property type="match status" value="1"/>
</dbReference>
<dbReference type="PANTHER" id="PTHR44520:SF2">
    <property type="entry name" value="RESPONSE REGULATOR RCP1"/>
    <property type="match status" value="1"/>
</dbReference>
<evidence type="ECO:0000259" key="2">
    <source>
        <dbReference type="PROSITE" id="PS50110"/>
    </source>
</evidence>
<dbReference type="PROSITE" id="PS50110">
    <property type="entry name" value="RESPONSE_REGULATORY"/>
    <property type="match status" value="1"/>
</dbReference>
<name>A0A2Z2NV07_9GAMM</name>